<dbReference type="PANTHER" id="PTHR48083">
    <property type="entry name" value="MEDIUM-CHAIN SPECIFIC ACYL-COA DEHYDROGENASE, MITOCHONDRIAL-RELATED"/>
    <property type="match status" value="1"/>
</dbReference>
<dbReference type="RefSeq" id="WP_131175975.1">
    <property type="nucleotide sequence ID" value="NZ_QJUL01000004.1"/>
</dbReference>
<reference evidence="7 8" key="1">
    <citation type="submission" date="2018-06" db="EMBL/GenBank/DDBJ databases">
        <title>Three novel Pseudomonas species isolated from symptomatic oak.</title>
        <authorList>
            <person name="Bueno-Gonzalez V."/>
            <person name="Brady C."/>
        </authorList>
    </citation>
    <scope>NUCLEOTIDE SEQUENCE [LARGE SCALE GENOMIC DNA]</scope>
    <source>
        <strain evidence="6 7">P26B</strain>
        <strain evidence="5 8">P6B</strain>
    </source>
</reference>
<dbReference type="Pfam" id="PF02771">
    <property type="entry name" value="Acyl-CoA_dh_N"/>
    <property type="match status" value="1"/>
</dbReference>
<dbReference type="GO" id="GO:0050660">
    <property type="term" value="F:flavin adenine dinucleotide binding"/>
    <property type="evidence" value="ECO:0007669"/>
    <property type="project" value="InterPro"/>
</dbReference>
<dbReference type="Gene3D" id="1.10.540.10">
    <property type="entry name" value="Acyl-CoA dehydrogenase/oxidase, N-terminal domain"/>
    <property type="match status" value="1"/>
</dbReference>
<evidence type="ECO:0000256" key="2">
    <source>
        <dbReference type="ARBA" id="ARBA00049661"/>
    </source>
</evidence>
<feature type="domain" description="Acyl-CoA dehydrogenase C-terminal" evidence="4">
    <location>
        <begin position="260"/>
        <end position="394"/>
    </location>
</feature>
<accession>A0A4Q9R792</accession>
<evidence type="ECO:0000313" key="7">
    <source>
        <dbReference type="Proteomes" id="UP000291334"/>
    </source>
</evidence>
<dbReference type="InterPro" id="IPR023922">
    <property type="entry name" value="S04_starv_induced_SfnB"/>
</dbReference>
<dbReference type="GO" id="GO:0003995">
    <property type="term" value="F:acyl-CoA dehydrogenase activity"/>
    <property type="evidence" value="ECO:0007669"/>
    <property type="project" value="TreeGrafter"/>
</dbReference>
<dbReference type="InterPro" id="IPR013107">
    <property type="entry name" value="Acyl-CoA_DH_C"/>
</dbReference>
<dbReference type="Proteomes" id="UP000293172">
    <property type="component" value="Unassembled WGS sequence"/>
</dbReference>
<comment type="similarity">
    <text evidence="2">Belongs to the HpaH/HsaA monooxygenase family.</text>
</comment>
<organism evidence="5 8">
    <name type="scientific">Phytopseudomonas dryadis</name>
    <dbReference type="NCBI Taxonomy" id="2487520"/>
    <lineage>
        <taxon>Bacteria</taxon>
        <taxon>Pseudomonadati</taxon>
        <taxon>Pseudomonadota</taxon>
        <taxon>Gammaproteobacteria</taxon>
        <taxon>Pseudomonadales</taxon>
        <taxon>Pseudomonadaceae</taxon>
        <taxon>Phytopseudomonas</taxon>
    </lineage>
</organism>
<proteinExistence type="inferred from homology"/>
<dbReference type="GO" id="GO:0033539">
    <property type="term" value="P:fatty acid beta-oxidation using acyl-CoA dehydrogenase"/>
    <property type="evidence" value="ECO:0007669"/>
    <property type="project" value="TreeGrafter"/>
</dbReference>
<evidence type="ECO:0000313" key="6">
    <source>
        <dbReference type="EMBL" id="TBV03475.1"/>
    </source>
</evidence>
<evidence type="ECO:0000259" key="3">
    <source>
        <dbReference type="Pfam" id="PF02771"/>
    </source>
</evidence>
<evidence type="ECO:0000313" key="5">
    <source>
        <dbReference type="EMBL" id="TBU96466.1"/>
    </source>
</evidence>
<dbReference type="Gene3D" id="2.40.110.10">
    <property type="entry name" value="Butyryl-CoA Dehydrogenase, subunit A, domain 2"/>
    <property type="match status" value="1"/>
</dbReference>
<dbReference type="Gene3D" id="1.20.140.10">
    <property type="entry name" value="Butyryl-CoA Dehydrogenase, subunit A, domain 3"/>
    <property type="match status" value="1"/>
</dbReference>
<dbReference type="GO" id="GO:0005737">
    <property type="term" value="C:cytoplasm"/>
    <property type="evidence" value="ECO:0007669"/>
    <property type="project" value="TreeGrafter"/>
</dbReference>
<keyword evidence="1" id="KW-0560">Oxidoreductase</keyword>
<dbReference type="AlphaFoldDB" id="A0A4Q9R792"/>
<dbReference type="InterPro" id="IPR009100">
    <property type="entry name" value="AcylCoA_DH/oxidase_NM_dom_sf"/>
</dbReference>
<dbReference type="SUPFAM" id="SSF56645">
    <property type="entry name" value="Acyl-CoA dehydrogenase NM domain-like"/>
    <property type="match status" value="1"/>
</dbReference>
<dbReference type="EMBL" id="QJUM01000019">
    <property type="protein sequence ID" value="TBV03475.1"/>
    <property type="molecule type" value="Genomic_DNA"/>
</dbReference>
<dbReference type="InterPro" id="IPR013786">
    <property type="entry name" value="AcylCoA_DH/ox_N"/>
</dbReference>
<gene>
    <name evidence="6" type="ORF">DNK34_16165</name>
    <name evidence="5" type="ORF">DNK44_04770</name>
</gene>
<evidence type="ECO:0000313" key="8">
    <source>
        <dbReference type="Proteomes" id="UP000293172"/>
    </source>
</evidence>
<dbReference type="PANTHER" id="PTHR48083:SF19">
    <property type="entry name" value="FLAVIN-DEPENDENT MONOOXYGENASE, OXYGENASE SUBUNIT HSAA"/>
    <property type="match status" value="1"/>
</dbReference>
<sequence length="419" mass="45624">MADDNRGSNSQHHADSFERDIAPPLLPARILSSDEQALQAAHELAAAASAGAALRDRERQLPWALVEQFTTSGLGSIAIPREFGGPQVAFTTIAEVFRIISAVDPALGQIPQNQFGMLALLQLLATPAQRQRLFASVLQGWRIGNAGPERNSKHTLDLRARLQRDGERYLVSGEKFYSTGALFAHWVAVKALDEQGRPVLALIQRGRQGLRIVDDWSGFGQRTTASGTVLLDRVEVDADNLVPLWQFGERPSIQGAASQLIQAAIDAGIAAGALRDAIAFIREKSRPWIDANVERASDDPYVIADIGRLQVDLHAAEALLRKAGQVLDEVSAGPIDAEAAARASIAVAEAKVLTTEISLLASEKLLELAGSRATLAEFGLDRHWRNARTHTLHDPVRWKYHAVGAYHLNGRHPARHSWI</sequence>
<dbReference type="InterPro" id="IPR050741">
    <property type="entry name" value="Acyl-CoA_dehydrogenase"/>
</dbReference>
<dbReference type="PIRSF" id="PIRSF016578">
    <property type="entry name" value="HsaA"/>
    <property type="match status" value="1"/>
</dbReference>
<dbReference type="SUPFAM" id="SSF47203">
    <property type="entry name" value="Acyl-CoA dehydrogenase C-terminal domain-like"/>
    <property type="match status" value="1"/>
</dbReference>
<dbReference type="Pfam" id="PF08028">
    <property type="entry name" value="Acyl-CoA_dh_2"/>
    <property type="match status" value="1"/>
</dbReference>
<dbReference type="GO" id="GO:0016712">
    <property type="term" value="F:oxidoreductase activity, acting on paired donors, with incorporation or reduction of molecular oxygen, reduced flavin or flavoprotein as one donor, and incorporation of one atom of oxygen"/>
    <property type="evidence" value="ECO:0007669"/>
    <property type="project" value="TreeGrafter"/>
</dbReference>
<dbReference type="InterPro" id="IPR046373">
    <property type="entry name" value="Acyl-CoA_Oxase/DH_mid-dom_sf"/>
</dbReference>
<dbReference type="NCBIfam" id="TIGR04022">
    <property type="entry name" value="sulfur_SfnB"/>
    <property type="match status" value="1"/>
</dbReference>
<evidence type="ECO:0000256" key="1">
    <source>
        <dbReference type="ARBA" id="ARBA00023002"/>
    </source>
</evidence>
<keyword evidence="7" id="KW-1185">Reference proteome</keyword>
<protein>
    <submittedName>
        <fullName evidence="5">SfnB family sulfur acquisition oxidoreductase</fullName>
    </submittedName>
</protein>
<dbReference type="Proteomes" id="UP000291334">
    <property type="component" value="Unassembled WGS sequence"/>
</dbReference>
<dbReference type="EMBL" id="QJUL01000004">
    <property type="protein sequence ID" value="TBU96466.1"/>
    <property type="molecule type" value="Genomic_DNA"/>
</dbReference>
<evidence type="ECO:0000259" key="4">
    <source>
        <dbReference type="Pfam" id="PF08028"/>
    </source>
</evidence>
<dbReference type="InterPro" id="IPR037069">
    <property type="entry name" value="AcylCoA_DH/ox_N_sf"/>
</dbReference>
<dbReference type="InterPro" id="IPR036250">
    <property type="entry name" value="AcylCo_DH-like_C"/>
</dbReference>
<feature type="domain" description="Acyl-CoA dehydrogenase/oxidase N-terminal" evidence="3">
    <location>
        <begin position="36"/>
        <end position="140"/>
    </location>
</feature>
<name>A0A4Q9R792_9GAMM</name>
<comment type="caution">
    <text evidence="5">The sequence shown here is derived from an EMBL/GenBank/DDBJ whole genome shotgun (WGS) entry which is preliminary data.</text>
</comment>
<dbReference type="OrthoDB" id="6502068at2"/>